<dbReference type="EMBL" id="JAWIZZ010000040">
    <property type="protein sequence ID" value="KAK5780715.1"/>
    <property type="molecule type" value="Genomic_DNA"/>
</dbReference>
<sequence>MNTESTSNELWSNVEDSQVPSISSQNYAIPFTEDIYYQISTSSSSNSNDYLSSEVDVTDNDITNSNLIENNLLNEEENLVNHILDRTNEPLQNHINNENILLRHSSNIKPTSNTFTLINEQGPNQMIDVSKYIFDSLKQAIESADFSESLAYQTKTSAQINAKSLELKQLIGETQSKILSLQERFERGVEVSRNIRKNLDYAKKSIEKINGILRTEYPIEYNKTRENIMERNFNTEDNE</sequence>
<keyword evidence="6" id="KW-0967">Endosome</keyword>
<evidence type="ECO:0000259" key="8">
    <source>
        <dbReference type="Pfam" id="PF10241"/>
    </source>
</evidence>
<dbReference type="GO" id="GO:0005768">
    <property type="term" value="C:endosome"/>
    <property type="evidence" value="ECO:0007669"/>
    <property type="project" value="UniProtKB-SubCell"/>
</dbReference>
<evidence type="ECO:0000256" key="3">
    <source>
        <dbReference type="ARBA" id="ARBA00005913"/>
    </source>
</evidence>
<dbReference type="PANTHER" id="PTHR37787">
    <property type="entry name" value="BIOGENESIS OF LYSOSOME-RELATED ORGANELLES COMPLEX 1 SUBUNIT KXD1"/>
    <property type="match status" value="1"/>
</dbReference>
<keyword evidence="10" id="KW-1185">Reference proteome</keyword>
<dbReference type="GO" id="GO:0007032">
    <property type="term" value="P:endosome organization"/>
    <property type="evidence" value="ECO:0007669"/>
    <property type="project" value="TreeGrafter"/>
</dbReference>
<keyword evidence="5" id="KW-0813">Transport</keyword>
<comment type="function">
    <text evidence="1">Component of the biogenesis of lysosome-related organelles complex-1 (BLOC-1) involved in endosomal cargo sorting.</text>
</comment>
<dbReference type="Proteomes" id="UP001306508">
    <property type="component" value="Unassembled WGS sequence"/>
</dbReference>
<dbReference type="InterPro" id="IPR051390">
    <property type="entry name" value="BLOC-1_subunit_KXD1"/>
</dbReference>
<evidence type="ECO:0000256" key="4">
    <source>
        <dbReference type="ARBA" id="ARBA00016207"/>
    </source>
</evidence>
<evidence type="ECO:0000256" key="7">
    <source>
        <dbReference type="ARBA" id="ARBA00029808"/>
    </source>
</evidence>
<evidence type="ECO:0000256" key="2">
    <source>
        <dbReference type="ARBA" id="ARBA00004177"/>
    </source>
</evidence>
<dbReference type="InterPro" id="IPR019371">
    <property type="entry name" value="KxDL_dom"/>
</dbReference>
<protein>
    <recommendedName>
        <fullName evidence="4">Biogenesis of lysosome-related organelles complex 1 subunit KXD1</fullName>
    </recommendedName>
    <alternativeName>
        <fullName evidence="7">KxDL homolog</fullName>
    </alternativeName>
</protein>
<evidence type="ECO:0000313" key="10">
    <source>
        <dbReference type="Proteomes" id="UP001306508"/>
    </source>
</evidence>
<feature type="domain" description="KxDL" evidence="8">
    <location>
        <begin position="136"/>
        <end position="221"/>
    </location>
</feature>
<accession>A0AAN7WMS7</accession>
<name>A0AAN7WMS7_9SACH</name>
<evidence type="ECO:0000256" key="1">
    <source>
        <dbReference type="ARBA" id="ARBA00002069"/>
    </source>
</evidence>
<gene>
    <name evidence="9" type="ORF">RI543_001837</name>
</gene>
<evidence type="ECO:0000313" key="9">
    <source>
        <dbReference type="EMBL" id="KAK5780715.1"/>
    </source>
</evidence>
<dbReference type="Pfam" id="PF10241">
    <property type="entry name" value="KxDL"/>
    <property type="match status" value="1"/>
</dbReference>
<comment type="caution">
    <text evidence="9">The sequence shown here is derived from an EMBL/GenBank/DDBJ whole genome shotgun (WGS) entry which is preliminary data.</text>
</comment>
<evidence type="ECO:0000256" key="6">
    <source>
        <dbReference type="ARBA" id="ARBA00022753"/>
    </source>
</evidence>
<proteinExistence type="inferred from homology"/>
<dbReference type="GO" id="GO:0031083">
    <property type="term" value="C:BLOC-1 complex"/>
    <property type="evidence" value="ECO:0007669"/>
    <property type="project" value="TreeGrafter"/>
</dbReference>
<comment type="subcellular location">
    <subcellularLocation>
        <location evidence="2">Endosome</location>
    </subcellularLocation>
</comment>
<dbReference type="PANTHER" id="PTHR37787:SF1">
    <property type="entry name" value="BIOGENESIS OF LYSOSOME-RELATED ORGANELLES COMPLEX 1 SUBUNIT KXD1"/>
    <property type="match status" value="1"/>
</dbReference>
<dbReference type="GO" id="GO:0032880">
    <property type="term" value="P:regulation of protein localization"/>
    <property type="evidence" value="ECO:0007669"/>
    <property type="project" value="TreeGrafter"/>
</dbReference>
<reference evidence="10" key="1">
    <citation type="submission" date="2023-07" db="EMBL/GenBank/DDBJ databases">
        <title>A draft genome of Kazachstania heterogenica Y-27499.</title>
        <authorList>
            <person name="Donic C."/>
            <person name="Kralova J.S."/>
            <person name="Fidel L."/>
            <person name="Ben-Dor S."/>
            <person name="Jung S."/>
        </authorList>
    </citation>
    <scope>NUCLEOTIDE SEQUENCE [LARGE SCALE GENOMIC DNA]</scope>
    <source>
        <strain evidence="10">Y27499</strain>
    </source>
</reference>
<dbReference type="AlphaFoldDB" id="A0AAN7WMS7"/>
<comment type="similarity">
    <text evidence="3">Belongs to the KXD1 family.</text>
</comment>
<organism evidence="9 10">
    <name type="scientific">Arxiozyma heterogenica</name>
    <dbReference type="NCBI Taxonomy" id="278026"/>
    <lineage>
        <taxon>Eukaryota</taxon>
        <taxon>Fungi</taxon>
        <taxon>Dikarya</taxon>
        <taxon>Ascomycota</taxon>
        <taxon>Saccharomycotina</taxon>
        <taxon>Saccharomycetes</taxon>
        <taxon>Saccharomycetales</taxon>
        <taxon>Saccharomycetaceae</taxon>
        <taxon>Arxiozyma</taxon>
    </lineage>
</organism>
<evidence type="ECO:0000256" key="5">
    <source>
        <dbReference type="ARBA" id="ARBA00022448"/>
    </source>
</evidence>